<dbReference type="Proteomes" id="UP000181980">
    <property type="component" value="Unassembled WGS sequence"/>
</dbReference>
<accession>A0A1H5JDH6</accession>
<evidence type="ECO:0000313" key="1">
    <source>
        <dbReference type="EMBL" id="SEE50603.1"/>
    </source>
</evidence>
<organism evidence="1 2">
    <name type="scientific">Jiangella alba</name>
    <dbReference type="NCBI Taxonomy" id="561176"/>
    <lineage>
        <taxon>Bacteria</taxon>
        <taxon>Bacillati</taxon>
        <taxon>Actinomycetota</taxon>
        <taxon>Actinomycetes</taxon>
        <taxon>Jiangellales</taxon>
        <taxon>Jiangellaceae</taxon>
        <taxon>Jiangella</taxon>
    </lineage>
</organism>
<dbReference type="AlphaFoldDB" id="A0A1H5JDH6"/>
<evidence type="ECO:0000313" key="2">
    <source>
        <dbReference type="Proteomes" id="UP000181980"/>
    </source>
</evidence>
<keyword evidence="2" id="KW-1185">Reference proteome</keyword>
<name>A0A1H5JDH6_9ACTN</name>
<gene>
    <name evidence="1" type="ORF">SAMN04488561_1542</name>
</gene>
<protein>
    <submittedName>
        <fullName evidence="1">Uncharacterized protein</fullName>
    </submittedName>
</protein>
<reference evidence="2" key="1">
    <citation type="submission" date="2016-10" db="EMBL/GenBank/DDBJ databases">
        <authorList>
            <person name="Varghese N."/>
            <person name="Submissions S."/>
        </authorList>
    </citation>
    <scope>NUCLEOTIDE SEQUENCE [LARGE SCALE GENOMIC DNA]</scope>
    <source>
        <strain evidence="2">DSM 45237</strain>
    </source>
</reference>
<dbReference type="EMBL" id="FNUC01000003">
    <property type="protein sequence ID" value="SEE50603.1"/>
    <property type="molecule type" value="Genomic_DNA"/>
</dbReference>
<dbReference type="RefSeq" id="WP_069111061.1">
    <property type="nucleotide sequence ID" value="NZ_FNUC01000003.1"/>
</dbReference>
<sequence>MTENAPAETEALPAAGRWLPSDWVPVERRWFGFDRRTLRPTLIVAAVALAMNLIVPAIDDAIPTDDPIRAGDEVVLRDEVSFAPAAGWNLDEGVRRDEVPSAGNPPARAVVTSGDTSFEVITGTFDGDARQLLAQIKDTTDALNDSAGLHVTGDPVTITTEDGVRGLLSRFNGTASEGVLAAFVVDDVGVEIVATSPPTAGRPGEQDTIQQVAAMITSLTFGDGSDS</sequence>
<proteinExistence type="predicted"/>